<dbReference type="EMBL" id="LUUG01000049">
    <property type="protein sequence ID" value="OAI08015.1"/>
    <property type="molecule type" value="Genomic_DNA"/>
</dbReference>
<evidence type="ECO:0008006" key="3">
    <source>
        <dbReference type="Google" id="ProtNLM"/>
    </source>
</evidence>
<gene>
    <name evidence="1" type="ORF">A1332_01055</name>
</gene>
<sequence length="77" mass="8827">MATVNFSVPDDVKEAFNIAYQGQNKSAVIADLMREAIERAERKQRSHDAISRIMERRKHALSLTDEEIRSAREDGRP</sequence>
<proteinExistence type="predicted"/>
<dbReference type="OrthoDB" id="5569740at2"/>
<reference evidence="1 2" key="1">
    <citation type="submission" date="2016-03" db="EMBL/GenBank/DDBJ databases">
        <authorList>
            <person name="Ploux O."/>
        </authorList>
    </citation>
    <scope>NUCLEOTIDE SEQUENCE [LARGE SCALE GENOMIC DNA]</scope>
    <source>
        <strain evidence="1 2">R-45363</strain>
    </source>
</reference>
<accession>A0A177MRA9</accession>
<dbReference type="RefSeq" id="WP_064007472.1">
    <property type="nucleotide sequence ID" value="NZ_LUUG01000049.1"/>
</dbReference>
<name>A0A177MRA9_METMH</name>
<comment type="caution">
    <text evidence="1">The sequence shown here is derived from an EMBL/GenBank/DDBJ whole genome shotgun (WGS) entry which is preliminary data.</text>
</comment>
<evidence type="ECO:0000313" key="1">
    <source>
        <dbReference type="EMBL" id="OAI08015.1"/>
    </source>
</evidence>
<dbReference type="AlphaFoldDB" id="A0A177MRA9"/>
<protein>
    <recommendedName>
        <fullName evidence="3">CopG family transcriptional regulator</fullName>
    </recommendedName>
</protein>
<evidence type="ECO:0000313" key="2">
    <source>
        <dbReference type="Proteomes" id="UP000078090"/>
    </source>
</evidence>
<dbReference type="Proteomes" id="UP000078090">
    <property type="component" value="Unassembled WGS sequence"/>
</dbReference>
<organism evidence="1 2">
    <name type="scientific">Methylomonas methanica</name>
    <dbReference type="NCBI Taxonomy" id="421"/>
    <lineage>
        <taxon>Bacteria</taxon>
        <taxon>Pseudomonadati</taxon>
        <taxon>Pseudomonadota</taxon>
        <taxon>Gammaproteobacteria</taxon>
        <taxon>Methylococcales</taxon>
        <taxon>Methylococcaceae</taxon>
        <taxon>Methylomonas</taxon>
    </lineage>
</organism>